<proteinExistence type="predicted"/>
<evidence type="ECO:0000256" key="1">
    <source>
        <dbReference type="SAM" id="Phobius"/>
    </source>
</evidence>
<reference evidence="2" key="1">
    <citation type="submission" date="2018-06" db="EMBL/GenBank/DDBJ databases">
        <authorList>
            <person name="Zhirakovskaya E."/>
        </authorList>
    </citation>
    <scope>NUCLEOTIDE SEQUENCE</scope>
</reference>
<dbReference type="SUPFAM" id="SSF50630">
    <property type="entry name" value="Acid proteases"/>
    <property type="match status" value="1"/>
</dbReference>
<keyword evidence="2" id="KW-0645">Protease</keyword>
<dbReference type="Pfam" id="PF13975">
    <property type="entry name" value="gag-asp_proteas"/>
    <property type="match status" value="1"/>
</dbReference>
<dbReference type="InterPro" id="IPR034122">
    <property type="entry name" value="Retropepsin-like_bacterial"/>
</dbReference>
<gene>
    <name evidence="2" type="ORF">MNBD_ALPHA07-2449</name>
</gene>
<dbReference type="InterPro" id="IPR021109">
    <property type="entry name" value="Peptidase_aspartic_dom_sf"/>
</dbReference>
<dbReference type="EMBL" id="UOEG01000145">
    <property type="protein sequence ID" value="VAV96147.1"/>
    <property type="molecule type" value="Genomic_DNA"/>
</dbReference>
<dbReference type="InterPro" id="IPR001969">
    <property type="entry name" value="Aspartic_peptidase_AS"/>
</dbReference>
<dbReference type="Gene3D" id="2.40.70.10">
    <property type="entry name" value="Acid Proteases"/>
    <property type="match status" value="1"/>
</dbReference>
<protein>
    <submittedName>
        <fullName evidence="2">Aspartyl protease</fullName>
    </submittedName>
</protein>
<keyword evidence="1" id="KW-1133">Transmembrane helix</keyword>
<dbReference type="NCBIfam" id="TIGR02281">
    <property type="entry name" value="clan_AA_DTGA"/>
    <property type="match status" value="1"/>
</dbReference>
<organism evidence="2">
    <name type="scientific">hydrothermal vent metagenome</name>
    <dbReference type="NCBI Taxonomy" id="652676"/>
    <lineage>
        <taxon>unclassified sequences</taxon>
        <taxon>metagenomes</taxon>
        <taxon>ecological metagenomes</taxon>
    </lineage>
</organism>
<dbReference type="PROSITE" id="PS00141">
    <property type="entry name" value="ASP_PROTEASE"/>
    <property type="match status" value="1"/>
</dbReference>
<dbReference type="GO" id="GO:0006508">
    <property type="term" value="P:proteolysis"/>
    <property type="evidence" value="ECO:0007669"/>
    <property type="project" value="UniProtKB-KW"/>
</dbReference>
<keyword evidence="1" id="KW-0472">Membrane</keyword>
<feature type="transmembrane region" description="Helical" evidence="1">
    <location>
        <begin position="38"/>
        <end position="55"/>
    </location>
</feature>
<accession>A0A3B0RV88</accession>
<keyword evidence="1" id="KW-0812">Transmembrane</keyword>
<sequence length="193" mass="20896">MENIDNARLTYLTILGVAIAGSYLVSNRKNLGKTLQQAMIWGLIFLGVIAGIGLWDDIRQTAQPSFATVTGDNQIKLRRAADGHYYVNTEVNGKTVRFMVDTGASDIVLTPEDARRAGFDPDTLDYPGTAYTANGAVRTAPIRLDSLSIGPITDTGLRAVVNGGEMEQSLLGMSYLQRFSSIEFSGGFLVLTR</sequence>
<dbReference type="AlphaFoldDB" id="A0A3B0RV88"/>
<dbReference type="CDD" id="cd05483">
    <property type="entry name" value="retropepsin_like_bacteria"/>
    <property type="match status" value="1"/>
</dbReference>
<keyword evidence="2" id="KW-0378">Hydrolase</keyword>
<evidence type="ECO:0000313" key="2">
    <source>
        <dbReference type="EMBL" id="VAV96147.1"/>
    </source>
</evidence>
<dbReference type="InterPro" id="IPR011969">
    <property type="entry name" value="Clan_AA_Asp_peptidase_C"/>
</dbReference>
<dbReference type="GO" id="GO:0004190">
    <property type="term" value="F:aspartic-type endopeptidase activity"/>
    <property type="evidence" value="ECO:0007669"/>
    <property type="project" value="InterPro"/>
</dbReference>
<name>A0A3B0RV88_9ZZZZ</name>
<feature type="transmembrane region" description="Helical" evidence="1">
    <location>
        <begin position="6"/>
        <end position="26"/>
    </location>
</feature>